<evidence type="ECO:0000313" key="3">
    <source>
        <dbReference type="Proteomes" id="UP000481153"/>
    </source>
</evidence>
<dbReference type="Proteomes" id="UP000481153">
    <property type="component" value="Unassembled WGS sequence"/>
</dbReference>
<reference evidence="2 3" key="1">
    <citation type="submission" date="2019-07" db="EMBL/GenBank/DDBJ databases">
        <title>Genomics analysis of Aphanomyces spp. identifies a new class of oomycete effector associated with host adaptation.</title>
        <authorList>
            <person name="Gaulin E."/>
        </authorList>
    </citation>
    <scope>NUCLEOTIDE SEQUENCE [LARGE SCALE GENOMIC DNA]</scope>
    <source>
        <strain evidence="2 3">ATCC 201684</strain>
    </source>
</reference>
<evidence type="ECO:0000313" key="2">
    <source>
        <dbReference type="EMBL" id="KAF0731700.1"/>
    </source>
</evidence>
<proteinExistence type="predicted"/>
<sequence>MDTTDPRAVVPAGFAREYELLADEAPKDDKFKIATQSLYVCECGKHIANANEYNIARHKSSKRHAEALTNSDSEFFLCECGKRLLRSQKENEDNMAQHRASRKHIQAMAKKQKLVHPQADLSFYSRPDDTASVWTSTIQSVRSHVVSLDLIKEAEDELMRGLASLEQEYQRTSALLTMLEKAQQKAHQRAEKLQSENLTMKASVVTILQNRDQELKLLKNIADMN</sequence>
<keyword evidence="3" id="KW-1185">Reference proteome</keyword>
<protein>
    <submittedName>
        <fullName evidence="2">Uncharacterized protein</fullName>
    </submittedName>
</protein>
<keyword evidence="1" id="KW-0175">Coiled coil</keyword>
<accession>A0A6G0WW37</accession>
<gene>
    <name evidence="2" type="ORF">Ae201684_011004</name>
</gene>
<organism evidence="2 3">
    <name type="scientific">Aphanomyces euteiches</name>
    <dbReference type="NCBI Taxonomy" id="100861"/>
    <lineage>
        <taxon>Eukaryota</taxon>
        <taxon>Sar</taxon>
        <taxon>Stramenopiles</taxon>
        <taxon>Oomycota</taxon>
        <taxon>Saprolegniomycetes</taxon>
        <taxon>Saprolegniales</taxon>
        <taxon>Verrucalvaceae</taxon>
        <taxon>Aphanomyces</taxon>
    </lineage>
</organism>
<name>A0A6G0WW37_9STRA</name>
<evidence type="ECO:0000256" key="1">
    <source>
        <dbReference type="SAM" id="Coils"/>
    </source>
</evidence>
<dbReference type="AlphaFoldDB" id="A0A6G0WW37"/>
<feature type="coiled-coil region" evidence="1">
    <location>
        <begin position="148"/>
        <end position="196"/>
    </location>
</feature>
<dbReference type="VEuPathDB" id="FungiDB:AeMF1_003550"/>
<dbReference type="EMBL" id="VJMJ01000140">
    <property type="protein sequence ID" value="KAF0731700.1"/>
    <property type="molecule type" value="Genomic_DNA"/>
</dbReference>
<comment type="caution">
    <text evidence="2">The sequence shown here is derived from an EMBL/GenBank/DDBJ whole genome shotgun (WGS) entry which is preliminary data.</text>
</comment>